<dbReference type="InterPro" id="IPR000305">
    <property type="entry name" value="GIY-YIG_endonuc"/>
</dbReference>
<dbReference type="RefSeq" id="WP_087110288.1">
    <property type="nucleotide sequence ID" value="NZ_CBCSCN010000003.1"/>
</dbReference>
<evidence type="ECO:0000313" key="4">
    <source>
        <dbReference type="Proteomes" id="UP000196573"/>
    </source>
</evidence>
<organism evidence="3 4">
    <name type="scientific">Parendozoicomonas haliclonae</name>
    <dbReference type="NCBI Taxonomy" id="1960125"/>
    <lineage>
        <taxon>Bacteria</taxon>
        <taxon>Pseudomonadati</taxon>
        <taxon>Pseudomonadota</taxon>
        <taxon>Gammaproteobacteria</taxon>
        <taxon>Oceanospirillales</taxon>
        <taxon>Endozoicomonadaceae</taxon>
        <taxon>Parendozoicomonas</taxon>
    </lineage>
</organism>
<dbReference type="SUPFAM" id="SSF82771">
    <property type="entry name" value="GIY-YIG endonuclease"/>
    <property type="match status" value="1"/>
</dbReference>
<dbReference type="PROSITE" id="PS50164">
    <property type="entry name" value="GIY_YIG"/>
    <property type="match status" value="1"/>
</dbReference>
<proteinExistence type="inferred from homology"/>
<evidence type="ECO:0000259" key="2">
    <source>
        <dbReference type="PROSITE" id="PS50164"/>
    </source>
</evidence>
<dbReference type="PANTHER" id="PTHR34477:SF1">
    <property type="entry name" value="UPF0213 PROTEIN YHBQ"/>
    <property type="match status" value="1"/>
</dbReference>
<reference evidence="3 4" key="1">
    <citation type="submission" date="2017-03" db="EMBL/GenBank/DDBJ databases">
        <authorList>
            <person name="Afonso C.L."/>
            <person name="Miller P.J."/>
            <person name="Scott M.A."/>
            <person name="Spackman E."/>
            <person name="Goraichik I."/>
            <person name="Dimitrov K.M."/>
            <person name="Suarez D.L."/>
            <person name="Swayne D.E."/>
        </authorList>
    </citation>
    <scope>NUCLEOTIDE SEQUENCE [LARGE SCALE GENOMIC DNA]</scope>
    <source>
        <strain evidence="3">SB41UT1</strain>
    </source>
</reference>
<comment type="similarity">
    <text evidence="1">Belongs to the UPF0213 family.</text>
</comment>
<dbReference type="EMBL" id="FWPT01000005">
    <property type="protein sequence ID" value="SMA47564.1"/>
    <property type="molecule type" value="Genomic_DNA"/>
</dbReference>
<dbReference type="InterPro" id="IPR050190">
    <property type="entry name" value="UPF0213_domain"/>
</dbReference>
<dbReference type="InterPro" id="IPR035901">
    <property type="entry name" value="GIY-YIG_endonuc_sf"/>
</dbReference>
<dbReference type="AlphaFoldDB" id="A0A1X7AMQ2"/>
<name>A0A1X7AMQ2_9GAMM</name>
<accession>A0A1X7AMQ2</accession>
<keyword evidence="4" id="KW-1185">Reference proteome</keyword>
<evidence type="ECO:0000256" key="1">
    <source>
        <dbReference type="ARBA" id="ARBA00007435"/>
    </source>
</evidence>
<dbReference type="OrthoDB" id="9797095at2"/>
<dbReference type="PANTHER" id="PTHR34477">
    <property type="entry name" value="UPF0213 PROTEIN YHBQ"/>
    <property type="match status" value="1"/>
</dbReference>
<sequence length="97" mass="10815">MSRWSVYLIRCRDGSLYCGVSTDVARRFTEHSTGGPRSARYVRGKGPLELVYQHVVGGRAEALRAEYRIKKLNKATKEKLVAGTVLFNEVIVLAPSC</sequence>
<gene>
    <name evidence="3" type="ORF">EHSB41UT_02467</name>
</gene>
<evidence type="ECO:0000313" key="3">
    <source>
        <dbReference type="EMBL" id="SMA47564.1"/>
    </source>
</evidence>
<dbReference type="SMART" id="SM00465">
    <property type="entry name" value="GIYc"/>
    <property type="match status" value="1"/>
</dbReference>
<feature type="domain" description="GIY-YIG" evidence="2">
    <location>
        <begin position="2"/>
        <end position="79"/>
    </location>
</feature>
<protein>
    <submittedName>
        <fullName evidence="3">GIY-YIG nuclease superfamily protein</fullName>
    </submittedName>
</protein>
<dbReference type="CDD" id="cd10456">
    <property type="entry name" value="GIY-YIG_UPF0213"/>
    <property type="match status" value="1"/>
</dbReference>
<dbReference type="Gene3D" id="3.40.1440.10">
    <property type="entry name" value="GIY-YIG endonuclease"/>
    <property type="match status" value="1"/>
</dbReference>
<dbReference type="Pfam" id="PF01541">
    <property type="entry name" value="GIY-YIG"/>
    <property type="match status" value="1"/>
</dbReference>
<dbReference type="Proteomes" id="UP000196573">
    <property type="component" value="Unassembled WGS sequence"/>
</dbReference>